<organism evidence="9 10">
    <name type="scientific">Vibrio qinghaiensis</name>
    <dbReference type="NCBI Taxonomy" id="2025808"/>
    <lineage>
        <taxon>Bacteria</taxon>
        <taxon>Pseudomonadati</taxon>
        <taxon>Pseudomonadota</taxon>
        <taxon>Gammaproteobacteria</taxon>
        <taxon>Vibrionales</taxon>
        <taxon>Vibrionaceae</taxon>
        <taxon>Vibrio</taxon>
    </lineage>
</organism>
<feature type="domain" description="ABC transmembrane type-1" evidence="8">
    <location>
        <begin position="54"/>
        <end position="271"/>
    </location>
</feature>
<feature type="transmembrane region" description="Helical" evidence="7">
    <location>
        <begin position="7"/>
        <end position="32"/>
    </location>
</feature>
<dbReference type="PROSITE" id="PS50928">
    <property type="entry name" value="ABC_TM1"/>
    <property type="match status" value="2"/>
</dbReference>
<keyword evidence="10" id="KW-1185">Reference proteome</keyword>
<keyword evidence="5 7" id="KW-1133">Transmembrane helix</keyword>
<dbReference type="SUPFAM" id="SSF161098">
    <property type="entry name" value="MetI-like"/>
    <property type="match status" value="2"/>
</dbReference>
<dbReference type="CDD" id="cd06261">
    <property type="entry name" value="TM_PBP2"/>
    <property type="match status" value="2"/>
</dbReference>
<evidence type="ECO:0000256" key="3">
    <source>
        <dbReference type="ARBA" id="ARBA00022475"/>
    </source>
</evidence>
<feature type="transmembrane region" description="Helical" evidence="7">
    <location>
        <begin position="96"/>
        <end position="115"/>
    </location>
</feature>
<protein>
    <submittedName>
        <fullName evidence="9">Thiamine ABC transporter permease</fullName>
    </submittedName>
</protein>
<feature type="transmembrane region" description="Helical" evidence="7">
    <location>
        <begin position="468"/>
        <end position="488"/>
    </location>
</feature>
<dbReference type="KEGG" id="vqi:CCZ37_05835"/>
<feature type="transmembrane region" description="Helical" evidence="7">
    <location>
        <begin position="300"/>
        <end position="321"/>
    </location>
</feature>
<dbReference type="EMBL" id="CP022741">
    <property type="protein sequence ID" value="ASU22140.1"/>
    <property type="molecule type" value="Genomic_DNA"/>
</dbReference>
<keyword evidence="4 7" id="KW-0812">Transmembrane</keyword>
<dbReference type="Proteomes" id="UP000215148">
    <property type="component" value="Chromosome 1"/>
</dbReference>
<keyword evidence="2" id="KW-0813">Transport</keyword>
<accession>A0A223MX20</accession>
<feature type="domain" description="ABC transmembrane type-1" evidence="8">
    <location>
        <begin position="350"/>
        <end position="535"/>
    </location>
</feature>
<feature type="transmembrane region" description="Helical" evidence="7">
    <location>
        <begin position="518"/>
        <end position="538"/>
    </location>
</feature>
<evidence type="ECO:0000256" key="1">
    <source>
        <dbReference type="ARBA" id="ARBA00004651"/>
    </source>
</evidence>
<evidence type="ECO:0000313" key="10">
    <source>
        <dbReference type="Proteomes" id="UP000215148"/>
    </source>
</evidence>
<feature type="transmembrane region" description="Helical" evidence="7">
    <location>
        <begin position="247"/>
        <end position="274"/>
    </location>
</feature>
<evidence type="ECO:0000256" key="4">
    <source>
        <dbReference type="ARBA" id="ARBA00022692"/>
    </source>
</evidence>
<feature type="transmembrane region" description="Helical" evidence="7">
    <location>
        <begin position="58"/>
        <end position="84"/>
    </location>
</feature>
<keyword evidence="3" id="KW-1003">Cell membrane</keyword>
<evidence type="ECO:0000256" key="5">
    <source>
        <dbReference type="ARBA" id="ARBA00022989"/>
    </source>
</evidence>
<evidence type="ECO:0000256" key="6">
    <source>
        <dbReference type="ARBA" id="ARBA00023136"/>
    </source>
</evidence>
<dbReference type="AlphaFoldDB" id="A0A223MX20"/>
<dbReference type="PANTHER" id="PTHR30183">
    <property type="entry name" value="MOLYBDENUM TRANSPORT SYSTEM PERMEASE PROTEIN MODB"/>
    <property type="match status" value="1"/>
</dbReference>
<dbReference type="GO" id="GO:0005886">
    <property type="term" value="C:plasma membrane"/>
    <property type="evidence" value="ECO:0007669"/>
    <property type="project" value="UniProtKB-SubCell"/>
</dbReference>
<comment type="subcellular location">
    <subcellularLocation>
        <location evidence="1">Cell membrane</location>
        <topology evidence="1">Multi-pass membrane protein</topology>
    </subcellularLocation>
</comment>
<feature type="transmembrane region" description="Helical" evidence="7">
    <location>
        <begin position="414"/>
        <end position="434"/>
    </location>
</feature>
<dbReference type="GO" id="GO:0055085">
    <property type="term" value="P:transmembrane transport"/>
    <property type="evidence" value="ECO:0007669"/>
    <property type="project" value="InterPro"/>
</dbReference>
<name>A0A223MX20_9VIBR</name>
<dbReference type="PANTHER" id="PTHR30183:SF6">
    <property type="entry name" value="INNER MEMBRANE ABC TRANSPORTER PERMEASE PROTEIN YNJC"/>
    <property type="match status" value="1"/>
</dbReference>
<evidence type="ECO:0000256" key="2">
    <source>
        <dbReference type="ARBA" id="ARBA00022448"/>
    </source>
</evidence>
<feature type="transmembrane region" description="Helical" evidence="7">
    <location>
        <begin position="207"/>
        <end position="227"/>
    </location>
</feature>
<feature type="transmembrane region" description="Helical" evidence="7">
    <location>
        <begin position="146"/>
        <end position="170"/>
    </location>
</feature>
<dbReference type="RefSeq" id="WP_094500003.1">
    <property type="nucleotide sequence ID" value="NZ_CAWNHI010000001.1"/>
</dbReference>
<dbReference type="InterPro" id="IPR035906">
    <property type="entry name" value="MetI-like_sf"/>
</dbReference>
<gene>
    <name evidence="9" type="ORF">CCZ37_05835</name>
</gene>
<keyword evidence="6 7" id="KW-0472">Membrane</keyword>
<dbReference type="Gene3D" id="1.10.3720.10">
    <property type="entry name" value="MetI-like"/>
    <property type="match status" value="2"/>
</dbReference>
<sequence length="573" mass="64193">MFRASYLLIIVICIAPVVPGLLGVILSSLGYIPPVGLHHFSLDGYIAILQWSGVGQSLLLSIGSALISTYLAAAICFVILQSLWHSRHWSKVENALSPLLAMPHVAFAIGFAFLFSPSGMTDRLLYHLFGTSFMGDGASLLVRNPYAVGLTLALALKEVPFLLLMSIPILQQLNIDKLQQAAASLGYSQPQLWLKVIFPQWLNKLRFALFAVIAYGVSVVDLALILGPNNPPTFAVLVWQWFSDPNLALIPRAAAGAVLLFILASAMLLTVLFIEKCSTQHYKRWQYSGRYALSLPGKSLFLFIITLSLLMLPLMVVWSFAQRWRFPDLWPSQFSARFWDNEWLNIAPTIYQSVQLALFSTVIALVLSLLAHEYKLKYQRHLPSYLIALPMLIPQLSLLFGMQIATLFLASDQYWLWVTWSHVFFAFPFVYLVLDGPWKSYNQNLTKAALSLGKTPWQVFWQIKTPQLLPAIVYAAAIGMSVSLAQYLPTLMLGAGRIATITTEAVALSSGFDRRVTAIYAIWQALLPLIFFTLAIVISRLQIHRRTINPIVKKTARKEAITHDVLPRKPRHP</sequence>
<feature type="transmembrane region" description="Helical" evidence="7">
    <location>
        <begin position="350"/>
        <end position="370"/>
    </location>
</feature>
<evidence type="ECO:0000259" key="8">
    <source>
        <dbReference type="PROSITE" id="PS50928"/>
    </source>
</evidence>
<feature type="transmembrane region" description="Helical" evidence="7">
    <location>
        <begin position="382"/>
        <end position="408"/>
    </location>
</feature>
<evidence type="ECO:0000256" key="7">
    <source>
        <dbReference type="SAM" id="Phobius"/>
    </source>
</evidence>
<proteinExistence type="predicted"/>
<evidence type="ECO:0000313" key="9">
    <source>
        <dbReference type="EMBL" id="ASU22140.1"/>
    </source>
</evidence>
<dbReference type="InterPro" id="IPR000515">
    <property type="entry name" value="MetI-like"/>
</dbReference>
<reference evidence="9 10" key="1">
    <citation type="submission" date="2017-08" db="EMBL/GenBank/DDBJ databases">
        <title>The Vibrio qinghaiensis sp.-Q67 is a luminous bacteria isolated firstly from Qinghai lake, Qinghai province, China, which has been proved to be very sensitive to detect environmental and food pollutants. Therefore, complete genome analysis of V. qinghaiensis sp.-Q67 highlights the potential application of this strain on detection of hazards in the contaminated environments.</title>
        <authorList>
            <person name="Gong L."/>
        </authorList>
    </citation>
    <scope>NUCLEOTIDE SEQUENCE [LARGE SCALE GENOMIC DNA]</scope>
    <source>
        <strain evidence="9 10">Q67</strain>
    </source>
</reference>